<sequence>MAYLPTFLLVLSFVVSLRYLDAAHCSGSPPTGTPNLNGIDEGAPTFVRSVSNGKLYEVGSGEDAFKIVHVWGTPYQMGYAQGSLVKNETQQMVAAVWKYMEDQIAVPINNTIHFRNWFLYDVANLGLDLALDLEHLLTKRFTNPAFFDELRGMAEAAGVDEKKLMRIHLLGELTKGSCSMLGAWGQSLEAANSLLQLRALDWAVDGPFKDFPQVTVYHPVNSTYGIPFANFGWTAWIGSITGMNSQRMAISEIGVSFPDETFGKESRVGVPFTQLLRDILQYDTSLNQSMNRITNSRRTCDLILGVGDAKIPAFRSVEYSASAADFFDDTNMRPEASWHPRISDVVYHGMDWDCPAFNEVLAKQILVNYGSLTAETVIRDVVPIVQTGNVQVAVYDLTQNIAYLANARASYETGPTYAYERTYIKLDMGKLFSERPPTQ</sequence>
<evidence type="ECO:0000313" key="2">
    <source>
        <dbReference type="EMBL" id="KAK6166612.1"/>
    </source>
</evidence>
<proteinExistence type="predicted"/>
<name>A0AAN8FY52_PATCE</name>
<organism evidence="2 3">
    <name type="scientific">Patella caerulea</name>
    <name type="common">Rayed Mediterranean limpet</name>
    <dbReference type="NCBI Taxonomy" id="87958"/>
    <lineage>
        <taxon>Eukaryota</taxon>
        <taxon>Metazoa</taxon>
        <taxon>Spiralia</taxon>
        <taxon>Lophotrochozoa</taxon>
        <taxon>Mollusca</taxon>
        <taxon>Gastropoda</taxon>
        <taxon>Patellogastropoda</taxon>
        <taxon>Patelloidea</taxon>
        <taxon>Patellidae</taxon>
        <taxon>Patella</taxon>
    </lineage>
</organism>
<dbReference type="InterPro" id="IPR047803">
    <property type="entry name" value="DCD1A/B-like"/>
</dbReference>
<feature type="chain" id="PRO_5042969045" evidence="1">
    <location>
        <begin position="23"/>
        <end position="439"/>
    </location>
</feature>
<dbReference type="AlphaFoldDB" id="A0AAN8FY52"/>
<feature type="signal peptide" evidence="1">
    <location>
        <begin position="1"/>
        <end position="22"/>
    </location>
</feature>
<dbReference type="PANTHER" id="PTHR35190">
    <property type="entry name" value="PROTEIN DCD1B"/>
    <property type="match status" value="1"/>
</dbReference>
<dbReference type="PANTHER" id="PTHR35190:SF2">
    <property type="entry name" value="PROTEIN DCD1B"/>
    <property type="match status" value="1"/>
</dbReference>
<evidence type="ECO:0000256" key="1">
    <source>
        <dbReference type="SAM" id="SignalP"/>
    </source>
</evidence>
<keyword evidence="1" id="KW-0732">Signal</keyword>
<protein>
    <submittedName>
        <fullName evidence="2">Uncharacterized protein</fullName>
    </submittedName>
</protein>
<gene>
    <name evidence="2" type="ORF">SNE40_023263</name>
</gene>
<accession>A0AAN8FY52</accession>
<dbReference type="Gene3D" id="3.60.60.10">
    <property type="entry name" value="Penicillin V Acylase, Chain A"/>
    <property type="match status" value="1"/>
</dbReference>
<dbReference type="EMBL" id="JAZGQO010000021">
    <property type="protein sequence ID" value="KAK6166612.1"/>
    <property type="molecule type" value="Genomic_DNA"/>
</dbReference>
<comment type="caution">
    <text evidence="2">The sequence shown here is derived from an EMBL/GenBank/DDBJ whole genome shotgun (WGS) entry which is preliminary data.</text>
</comment>
<dbReference type="Proteomes" id="UP001347796">
    <property type="component" value="Unassembled WGS sequence"/>
</dbReference>
<evidence type="ECO:0000313" key="3">
    <source>
        <dbReference type="Proteomes" id="UP001347796"/>
    </source>
</evidence>
<keyword evidence="3" id="KW-1185">Reference proteome</keyword>
<reference evidence="2 3" key="1">
    <citation type="submission" date="2024-01" db="EMBL/GenBank/DDBJ databases">
        <title>The genome of the rayed Mediterranean limpet Patella caerulea (Linnaeus, 1758).</title>
        <authorList>
            <person name="Anh-Thu Weber A."/>
            <person name="Halstead-Nussloch G."/>
        </authorList>
    </citation>
    <scope>NUCLEOTIDE SEQUENCE [LARGE SCALE GENOMIC DNA]</scope>
    <source>
        <strain evidence="2">AATW-2023a</strain>
        <tissue evidence="2">Whole specimen</tissue>
    </source>
</reference>